<comment type="caution">
    <text evidence="2">The sequence shown here is derived from an EMBL/GenBank/DDBJ whole genome shotgun (WGS) entry which is preliminary data.</text>
</comment>
<feature type="compositionally biased region" description="Low complexity" evidence="1">
    <location>
        <begin position="26"/>
        <end position="40"/>
    </location>
</feature>
<dbReference type="EMBL" id="AVOT02047223">
    <property type="protein sequence ID" value="MBW0542495.1"/>
    <property type="molecule type" value="Genomic_DNA"/>
</dbReference>
<evidence type="ECO:0000313" key="2">
    <source>
        <dbReference type="EMBL" id="MBW0542495.1"/>
    </source>
</evidence>
<proteinExistence type="predicted"/>
<feature type="region of interest" description="Disordered" evidence="1">
    <location>
        <begin position="26"/>
        <end position="55"/>
    </location>
</feature>
<reference evidence="2" key="1">
    <citation type="submission" date="2021-03" db="EMBL/GenBank/DDBJ databases">
        <title>Draft genome sequence of rust myrtle Austropuccinia psidii MF-1, a brazilian biotype.</title>
        <authorList>
            <person name="Quecine M.C."/>
            <person name="Pachon D.M.R."/>
            <person name="Bonatelli M.L."/>
            <person name="Correr F.H."/>
            <person name="Franceschini L.M."/>
            <person name="Leite T.F."/>
            <person name="Margarido G.R.A."/>
            <person name="Almeida C.A."/>
            <person name="Ferrarezi J.A."/>
            <person name="Labate C.A."/>
        </authorList>
    </citation>
    <scope>NUCLEOTIDE SEQUENCE</scope>
    <source>
        <strain evidence="2">MF-1</strain>
    </source>
</reference>
<dbReference type="Proteomes" id="UP000765509">
    <property type="component" value="Unassembled WGS sequence"/>
</dbReference>
<dbReference type="AlphaFoldDB" id="A0A9Q3FRF3"/>
<keyword evidence="3" id="KW-1185">Reference proteome</keyword>
<organism evidence="2 3">
    <name type="scientific">Austropuccinia psidii MF-1</name>
    <dbReference type="NCBI Taxonomy" id="1389203"/>
    <lineage>
        <taxon>Eukaryota</taxon>
        <taxon>Fungi</taxon>
        <taxon>Dikarya</taxon>
        <taxon>Basidiomycota</taxon>
        <taxon>Pucciniomycotina</taxon>
        <taxon>Pucciniomycetes</taxon>
        <taxon>Pucciniales</taxon>
        <taxon>Sphaerophragmiaceae</taxon>
        <taxon>Austropuccinia</taxon>
    </lineage>
</organism>
<accession>A0A9Q3FRF3</accession>
<name>A0A9Q3FRF3_9BASI</name>
<evidence type="ECO:0000313" key="3">
    <source>
        <dbReference type="Proteomes" id="UP000765509"/>
    </source>
</evidence>
<evidence type="ECO:0000256" key="1">
    <source>
        <dbReference type="SAM" id="MobiDB-lite"/>
    </source>
</evidence>
<gene>
    <name evidence="2" type="ORF">O181_082210</name>
</gene>
<sequence>MEMLDKAFSNKHWAILTAQYDIPHQIDSSESISDSESQNSNDEEPTINQHEKKEKEVFYDAIDANNLPGTHELDKSLVVAMDQVYMRDDAGTSNSEPSM</sequence>
<protein>
    <submittedName>
        <fullName evidence="2">Uncharacterized protein</fullName>
    </submittedName>
</protein>